<dbReference type="PANTHER" id="PTHR34070">
    <property type="entry name" value="ARMADILLO-TYPE FOLD"/>
    <property type="match status" value="1"/>
</dbReference>
<comment type="caution">
    <text evidence="1">The sequence shown here is derived from an EMBL/GenBank/DDBJ whole genome shotgun (WGS) entry which is preliminary data.</text>
</comment>
<reference evidence="1 2" key="1">
    <citation type="submission" date="2015-02" db="EMBL/GenBank/DDBJ databases">
        <title>Evolution of amylase-binding proteins of oral streptococcal species.</title>
        <authorList>
            <person name="Haase E.M."/>
        </authorList>
    </citation>
    <scope>NUCLEOTIDE SEQUENCE [LARGE SCALE GENOMIC DNA]</scope>
    <source>
        <strain evidence="1 2">UC6950A</strain>
    </source>
</reference>
<gene>
    <name evidence="1" type="ORF">TZ96_01549</name>
</gene>
<dbReference type="Pfam" id="PF08713">
    <property type="entry name" value="DNA_alkylation"/>
    <property type="match status" value="1"/>
</dbReference>
<accession>A0A0F3HBL1</accession>
<dbReference type="CDD" id="cd07064">
    <property type="entry name" value="AlkD_like_1"/>
    <property type="match status" value="1"/>
</dbReference>
<evidence type="ECO:0000313" key="2">
    <source>
        <dbReference type="Proteomes" id="UP000033405"/>
    </source>
</evidence>
<dbReference type="EMBL" id="JYOV01000019">
    <property type="protein sequence ID" value="KJU91525.1"/>
    <property type="molecule type" value="Genomic_DNA"/>
</dbReference>
<dbReference type="PATRIC" id="fig|28037.218.peg.1510"/>
<name>A0A0F3HBL1_9STRE</name>
<evidence type="ECO:0000313" key="1">
    <source>
        <dbReference type="EMBL" id="KJU91525.1"/>
    </source>
</evidence>
<sequence>MSLADLLVELEAAKDPKKAGPMEAYMRQQFSFLGIAAPERNALYRKYFPSEKKTKIIDWDFVDTCWEKEPREYQYVGANYLKAMQSYLTESDLPKLERLVVTKSWWDTIDILDRVVGSLVYDKPELEKIILQWSLSDNIWLRRVAIDHQLLRKEKTNVRLMEKILLNNLDQTEFFINKAIGWALRDYSKTNPEWVASFIEKNKERMAELSIKEASKYLKQS</sequence>
<dbReference type="SUPFAM" id="SSF48371">
    <property type="entry name" value="ARM repeat"/>
    <property type="match status" value="1"/>
</dbReference>
<protein>
    <submittedName>
        <fullName evidence="1">DNA alkylation repair enzyme</fullName>
    </submittedName>
</protein>
<proteinExistence type="predicted"/>
<dbReference type="Gene3D" id="1.20.1660.10">
    <property type="entry name" value="Hypothetical protein (EF3068)"/>
    <property type="match status" value="1"/>
</dbReference>
<dbReference type="InterPro" id="IPR016024">
    <property type="entry name" value="ARM-type_fold"/>
</dbReference>
<dbReference type="Proteomes" id="UP000033405">
    <property type="component" value="Unassembled WGS sequence"/>
</dbReference>
<dbReference type="RefSeq" id="WP_045763598.1">
    <property type="nucleotide sequence ID" value="NZ_JYOV01000019.1"/>
</dbReference>
<dbReference type="PANTHER" id="PTHR34070:SF1">
    <property type="entry name" value="DNA ALKYLATION REPAIR PROTEIN"/>
    <property type="match status" value="1"/>
</dbReference>
<dbReference type="AlphaFoldDB" id="A0A0F3HBL1"/>
<dbReference type="Gene3D" id="1.25.40.290">
    <property type="entry name" value="ARM repeat domains"/>
    <property type="match status" value="1"/>
</dbReference>
<dbReference type="InterPro" id="IPR014825">
    <property type="entry name" value="DNA_alkylation"/>
</dbReference>
<organism evidence="1 2">
    <name type="scientific">Streptococcus infantis</name>
    <dbReference type="NCBI Taxonomy" id="68892"/>
    <lineage>
        <taxon>Bacteria</taxon>
        <taxon>Bacillati</taxon>
        <taxon>Bacillota</taxon>
        <taxon>Bacilli</taxon>
        <taxon>Lactobacillales</taxon>
        <taxon>Streptococcaceae</taxon>
        <taxon>Streptococcus</taxon>
    </lineage>
</organism>